<dbReference type="AlphaFoldDB" id="A0A917AJK3"/>
<comment type="caution">
    <text evidence="1">The sequence shown here is derived from an EMBL/GenBank/DDBJ whole genome shotgun (WGS) entry which is preliminary data.</text>
</comment>
<evidence type="ECO:0000313" key="1">
    <source>
        <dbReference type="EMBL" id="GGE56596.1"/>
    </source>
</evidence>
<keyword evidence="2" id="KW-1185">Reference proteome</keyword>
<organism evidence="1 2">
    <name type="scientific">Actibacterium pelagium</name>
    <dbReference type="NCBI Taxonomy" id="2029103"/>
    <lineage>
        <taxon>Bacteria</taxon>
        <taxon>Pseudomonadati</taxon>
        <taxon>Pseudomonadota</taxon>
        <taxon>Alphaproteobacteria</taxon>
        <taxon>Rhodobacterales</taxon>
        <taxon>Roseobacteraceae</taxon>
        <taxon>Actibacterium</taxon>
    </lineage>
</organism>
<sequence>MWQGAGSMIVYRFAIGEVNPGLIAVTVNEHELGIEAENLQAHI</sequence>
<reference evidence="1" key="1">
    <citation type="journal article" date="2014" name="Int. J. Syst. Evol. Microbiol.">
        <title>Complete genome sequence of Corynebacterium casei LMG S-19264T (=DSM 44701T), isolated from a smear-ripened cheese.</title>
        <authorList>
            <consortium name="US DOE Joint Genome Institute (JGI-PGF)"/>
            <person name="Walter F."/>
            <person name="Albersmeier A."/>
            <person name="Kalinowski J."/>
            <person name="Ruckert C."/>
        </authorList>
    </citation>
    <scope>NUCLEOTIDE SEQUENCE</scope>
    <source>
        <strain evidence="1">CGMCC 1.16012</strain>
    </source>
</reference>
<dbReference type="Proteomes" id="UP000606730">
    <property type="component" value="Unassembled WGS sequence"/>
</dbReference>
<name>A0A917AJK3_9RHOB</name>
<reference evidence="1" key="2">
    <citation type="submission" date="2020-09" db="EMBL/GenBank/DDBJ databases">
        <authorList>
            <person name="Sun Q."/>
            <person name="Zhou Y."/>
        </authorList>
    </citation>
    <scope>NUCLEOTIDE SEQUENCE</scope>
    <source>
        <strain evidence="1">CGMCC 1.16012</strain>
    </source>
</reference>
<protein>
    <submittedName>
        <fullName evidence="1">Uncharacterized protein</fullName>
    </submittedName>
</protein>
<proteinExistence type="predicted"/>
<evidence type="ECO:0000313" key="2">
    <source>
        <dbReference type="Proteomes" id="UP000606730"/>
    </source>
</evidence>
<dbReference type="EMBL" id="BMKN01000002">
    <property type="protein sequence ID" value="GGE56596.1"/>
    <property type="molecule type" value="Genomic_DNA"/>
</dbReference>
<gene>
    <name evidence="1" type="ORF">GCM10011517_25450</name>
</gene>
<accession>A0A917AJK3</accession>